<dbReference type="PANTHER" id="PTHR43875:SF1">
    <property type="entry name" value="OSMOPROTECTIVE COMPOUNDS UPTAKE ATP-BINDING PROTEIN GGTA"/>
    <property type="match status" value="1"/>
</dbReference>
<sequence>MSVPISIRNITKKYGDTVVIPDLSADIHDGEFFTLLGPSGCGKTTLLRMIAGFIDIQRGTIAFGDQVINDVPVNKRDYGMVFQNYAIFPSMTVEKNVMFGLENRHVPKAEAQRRTEQMLAQVKMEHLAKRFPENLSGGQQQRIALARAIVINPQVLLMDEPLSNLDAKLRIEIRQVIADIQREIAITTVYVTHDQEEALSVSDRIAVMNHGVIQQVASPESIYRRPFNQFVAGFIGHSNSFDAVVVENVGGQATVRLEGGYTFAIDVLRRDVAPGTHVIVSVRPEDFTVHDSPSGLSGRVRLRQFLGSHVQYNLDNDSGREFLLNQSADFGTRLFQPGDVIHLGVDSRAVNIFDATTSETLVEGVLSNVIGSPVTEVPAS</sequence>
<dbReference type="Gene3D" id="2.40.50.100">
    <property type="match status" value="1"/>
</dbReference>
<dbReference type="InterPro" id="IPR012340">
    <property type="entry name" value="NA-bd_OB-fold"/>
</dbReference>
<dbReference type="SMART" id="SM00382">
    <property type="entry name" value="AAA"/>
    <property type="match status" value="1"/>
</dbReference>
<accession>A0A4Q2EG77</accession>
<dbReference type="Pfam" id="PF08402">
    <property type="entry name" value="TOBE_2"/>
    <property type="match status" value="1"/>
</dbReference>
<keyword evidence="3 5" id="KW-0067">ATP-binding</keyword>
<dbReference type="GO" id="GO:0140359">
    <property type="term" value="F:ABC-type transporter activity"/>
    <property type="evidence" value="ECO:0007669"/>
    <property type="project" value="UniProtKB-ARBA"/>
</dbReference>
<dbReference type="GO" id="GO:0016887">
    <property type="term" value="F:ATP hydrolysis activity"/>
    <property type="evidence" value="ECO:0007669"/>
    <property type="project" value="InterPro"/>
</dbReference>
<dbReference type="InterPro" id="IPR003593">
    <property type="entry name" value="AAA+_ATPase"/>
</dbReference>
<dbReference type="InterPro" id="IPR003439">
    <property type="entry name" value="ABC_transporter-like_ATP-bd"/>
</dbReference>
<dbReference type="InterPro" id="IPR017871">
    <property type="entry name" value="ABC_transporter-like_CS"/>
</dbReference>
<dbReference type="InterPro" id="IPR027417">
    <property type="entry name" value="P-loop_NTPase"/>
</dbReference>
<name>A0A4Q2EG77_9ACTN</name>
<dbReference type="InterPro" id="IPR047641">
    <property type="entry name" value="ABC_transpr_MalK/UgpC-like"/>
</dbReference>
<protein>
    <submittedName>
        <fullName evidence="5">Polyamine ABC transporter ATP-binding protein</fullName>
    </submittedName>
</protein>
<keyword evidence="2" id="KW-0547">Nucleotide-binding</keyword>
<dbReference type="PROSITE" id="PS00211">
    <property type="entry name" value="ABC_TRANSPORTER_1"/>
    <property type="match status" value="1"/>
</dbReference>
<dbReference type="Gene3D" id="3.40.50.300">
    <property type="entry name" value="P-loop containing nucleotide triphosphate hydrolases"/>
    <property type="match status" value="1"/>
</dbReference>
<keyword evidence="6" id="KW-1185">Reference proteome</keyword>
<dbReference type="OrthoDB" id="3180400at2"/>
<dbReference type="PROSITE" id="PS50893">
    <property type="entry name" value="ABC_TRANSPORTER_2"/>
    <property type="match status" value="1"/>
</dbReference>
<dbReference type="GO" id="GO:0005524">
    <property type="term" value="F:ATP binding"/>
    <property type="evidence" value="ECO:0007669"/>
    <property type="project" value="UniProtKB-KW"/>
</dbReference>
<feature type="domain" description="ABC transporter" evidence="4">
    <location>
        <begin position="5"/>
        <end position="235"/>
    </location>
</feature>
<evidence type="ECO:0000256" key="1">
    <source>
        <dbReference type="ARBA" id="ARBA00022448"/>
    </source>
</evidence>
<dbReference type="InterPro" id="IPR013611">
    <property type="entry name" value="Transp-assoc_OB_typ2"/>
</dbReference>
<dbReference type="SUPFAM" id="SSF50331">
    <property type="entry name" value="MOP-like"/>
    <property type="match status" value="1"/>
</dbReference>
<reference evidence="5 6" key="1">
    <citation type="submission" date="2018-01" db="EMBL/GenBank/DDBJ databases">
        <title>Lactibacter flavus gen. nov., sp. nov., a novel bacterium of the family Propionibacteriaceae isolated from raw milk and dairy products.</title>
        <authorList>
            <person name="Wenning M."/>
            <person name="Breitenwieser F."/>
            <person name="Huptas C."/>
            <person name="von Neubeck M."/>
            <person name="Busse H.-J."/>
            <person name="Scherer S."/>
        </authorList>
    </citation>
    <scope>NUCLEOTIDE SEQUENCE [LARGE SCALE GENOMIC DNA]</scope>
    <source>
        <strain evidence="5 6">VG341</strain>
    </source>
</reference>
<dbReference type="AlphaFoldDB" id="A0A4Q2EG77"/>
<dbReference type="SUPFAM" id="SSF52540">
    <property type="entry name" value="P-loop containing nucleoside triphosphate hydrolases"/>
    <property type="match status" value="1"/>
</dbReference>
<dbReference type="InterPro" id="IPR008995">
    <property type="entry name" value="Mo/tungstate-bd_C_term_dom"/>
</dbReference>
<evidence type="ECO:0000256" key="2">
    <source>
        <dbReference type="ARBA" id="ARBA00022741"/>
    </source>
</evidence>
<proteinExistence type="predicted"/>
<evidence type="ECO:0000313" key="6">
    <source>
        <dbReference type="Proteomes" id="UP000290624"/>
    </source>
</evidence>
<comment type="caution">
    <text evidence="5">The sequence shown here is derived from an EMBL/GenBank/DDBJ whole genome shotgun (WGS) entry which is preliminary data.</text>
</comment>
<dbReference type="Pfam" id="PF00005">
    <property type="entry name" value="ABC_tran"/>
    <property type="match status" value="1"/>
</dbReference>
<keyword evidence="1" id="KW-0813">Transport</keyword>
<dbReference type="FunFam" id="3.40.50.300:FF:000042">
    <property type="entry name" value="Maltose/maltodextrin ABC transporter, ATP-binding protein"/>
    <property type="match status" value="1"/>
</dbReference>
<dbReference type="Gene3D" id="2.40.50.140">
    <property type="entry name" value="Nucleic acid-binding proteins"/>
    <property type="match status" value="1"/>
</dbReference>
<evidence type="ECO:0000256" key="3">
    <source>
        <dbReference type="ARBA" id="ARBA00022840"/>
    </source>
</evidence>
<dbReference type="RefSeq" id="WP_129459589.1">
    <property type="nucleotide sequence ID" value="NZ_PPCV01000010.1"/>
</dbReference>
<evidence type="ECO:0000259" key="4">
    <source>
        <dbReference type="PROSITE" id="PS50893"/>
    </source>
</evidence>
<evidence type="ECO:0000313" key="5">
    <source>
        <dbReference type="EMBL" id="RXW31314.1"/>
    </source>
</evidence>
<dbReference type="PANTHER" id="PTHR43875">
    <property type="entry name" value="MALTODEXTRIN IMPORT ATP-BINDING PROTEIN MSMX"/>
    <property type="match status" value="1"/>
</dbReference>
<dbReference type="GO" id="GO:0055052">
    <property type="term" value="C:ATP-binding cassette (ABC) transporter complex, substrate-binding subunit-containing"/>
    <property type="evidence" value="ECO:0007669"/>
    <property type="project" value="TreeGrafter"/>
</dbReference>
<dbReference type="EMBL" id="PPCV01000010">
    <property type="protein sequence ID" value="RXW31314.1"/>
    <property type="molecule type" value="Genomic_DNA"/>
</dbReference>
<dbReference type="Proteomes" id="UP000290624">
    <property type="component" value="Unassembled WGS sequence"/>
</dbReference>
<gene>
    <name evidence="5" type="ORF">C1706_12620</name>
</gene>
<organism evidence="5 6">
    <name type="scientific">Propioniciclava flava</name>
    <dbReference type="NCBI Taxonomy" id="2072026"/>
    <lineage>
        <taxon>Bacteria</taxon>
        <taxon>Bacillati</taxon>
        <taxon>Actinomycetota</taxon>
        <taxon>Actinomycetes</taxon>
        <taxon>Propionibacteriales</taxon>
        <taxon>Propionibacteriaceae</taxon>
        <taxon>Propioniciclava</taxon>
    </lineage>
</organism>